<organism evidence="1 2">
    <name type="scientific">Sphingomonas arvum</name>
    <dbReference type="NCBI Taxonomy" id="2992113"/>
    <lineage>
        <taxon>Bacteria</taxon>
        <taxon>Pseudomonadati</taxon>
        <taxon>Pseudomonadota</taxon>
        <taxon>Alphaproteobacteria</taxon>
        <taxon>Sphingomonadales</taxon>
        <taxon>Sphingomonadaceae</taxon>
        <taxon>Sphingomonas</taxon>
    </lineage>
</organism>
<proteinExistence type="predicted"/>
<dbReference type="Proteomes" id="UP001526246">
    <property type="component" value="Unassembled WGS sequence"/>
</dbReference>
<dbReference type="RefSeq" id="WP_264883301.1">
    <property type="nucleotide sequence ID" value="NZ_JAPDOB010000002.1"/>
</dbReference>
<protein>
    <submittedName>
        <fullName evidence="1">Uncharacterized protein</fullName>
    </submittedName>
</protein>
<reference evidence="1 2" key="1">
    <citation type="submission" date="2022-10" db="EMBL/GenBank/DDBJ databases">
        <title>Sphingomonas sp.</title>
        <authorList>
            <person name="Jin C."/>
        </authorList>
    </citation>
    <scope>NUCLEOTIDE SEQUENCE [LARGE SCALE GENOMIC DNA]</scope>
    <source>
        <strain evidence="1 2">BN140010</strain>
    </source>
</reference>
<evidence type="ECO:0000313" key="2">
    <source>
        <dbReference type="Proteomes" id="UP001526246"/>
    </source>
</evidence>
<keyword evidence="2" id="KW-1185">Reference proteome</keyword>
<comment type="caution">
    <text evidence="1">The sequence shown here is derived from an EMBL/GenBank/DDBJ whole genome shotgun (WGS) entry which is preliminary data.</text>
</comment>
<accession>A0ABT3JH98</accession>
<evidence type="ECO:0000313" key="1">
    <source>
        <dbReference type="EMBL" id="MCW3798456.1"/>
    </source>
</evidence>
<name>A0ABT3JH98_9SPHN</name>
<gene>
    <name evidence="1" type="ORF">OMW55_11635</name>
</gene>
<dbReference type="EMBL" id="JAPDOB010000002">
    <property type="protein sequence ID" value="MCW3798456.1"/>
    <property type="molecule type" value="Genomic_DNA"/>
</dbReference>
<sequence>MGDLNKGLIGKLNELTIRVLQERFAENSQVDFVFGMRTDVQLERKAHFAKLVGIL</sequence>